<dbReference type="GO" id="GO:0016020">
    <property type="term" value="C:membrane"/>
    <property type="evidence" value="ECO:0007669"/>
    <property type="project" value="UniProtKB-SubCell"/>
</dbReference>
<name>A0ABD1EIX3_HYPHA</name>
<feature type="transmembrane region" description="Helical" evidence="6">
    <location>
        <begin position="267"/>
        <end position="290"/>
    </location>
</feature>
<dbReference type="Proteomes" id="UP001566132">
    <property type="component" value="Unassembled WGS sequence"/>
</dbReference>
<feature type="region of interest" description="Disordered" evidence="5">
    <location>
        <begin position="351"/>
        <end position="388"/>
    </location>
</feature>
<evidence type="ECO:0000256" key="4">
    <source>
        <dbReference type="ARBA" id="ARBA00023136"/>
    </source>
</evidence>
<feature type="transmembrane region" description="Helical" evidence="6">
    <location>
        <begin position="112"/>
        <end position="132"/>
    </location>
</feature>
<evidence type="ECO:0000313" key="7">
    <source>
        <dbReference type="EMBL" id="KAL1494576.1"/>
    </source>
</evidence>
<sequence length="388" mass="43676">MTVICLNIFHFILRNMAIGLFKLSKNQRKSLAGIFFVLTIIEVLLGATIIGISMYVCISFSPLIASEQAEINFVFAVYAIFGLNIIINWLLGLKICHKCINQAHKKSTKSLLLLWYCAGTNTVITLLIIANLSKKANKHIAKSMKNSIQGGMKTYLSDLESKELVDKIQYQLECCGFNSYKDWYNIEWLNSNIVNIKSPSVNELRSDSQNIYLPIVPWSCCKIDFPLQCLHDPLQQTAFTNVWVDEPNTVTDSLNTRGCVEKMNTPLGWIIDIYMLIISAITFFHVVIVLTSRVLYTSCRNAILLYDPDGVAPGWIFGRGDCGYARGKTLTEIMGITNEILQQRIMNEKKKEKLRAKDSAKSDGSEHSTSSKTAVSLFADVKKNNTKQ</sequence>
<dbReference type="EMBL" id="JBDJPC010000007">
    <property type="protein sequence ID" value="KAL1494576.1"/>
    <property type="molecule type" value="Genomic_DNA"/>
</dbReference>
<evidence type="ECO:0000256" key="2">
    <source>
        <dbReference type="ARBA" id="ARBA00022692"/>
    </source>
</evidence>
<dbReference type="PANTHER" id="PTHR19282">
    <property type="entry name" value="TETRASPANIN"/>
    <property type="match status" value="1"/>
</dbReference>
<evidence type="ECO:0000256" key="5">
    <source>
        <dbReference type="SAM" id="MobiDB-lite"/>
    </source>
</evidence>
<gene>
    <name evidence="7" type="ORF">ABEB36_010152</name>
</gene>
<dbReference type="InterPro" id="IPR008952">
    <property type="entry name" value="Tetraspanin_EC2_sf"/>
</dbReference>
<keyword evidence="8" id="KW-1185">Reference proteome</keyword>
<evidence type="ECO:0000313" key="8">
    <source>
        <dbReference type="Proteomes" id="UP001566132"/>
    </source>
</evidence>
<comment type="subcellular location">
    <subcellularLocation>
        <location evidence="1">Membrane</location>
        <topology evidence="1">Multi-pass membrane protein</topology>
    </subcellularLocation>
</comment>
<keyword evidence="4 6" id="KW-0472">Membrane</keyword>
<accession>A0ABD1EIX3</accession>
<organism evidence="7 8">
    <name type="scientific">Hypothenemus hampei</name>
    <name type="common">Coffee berry borer</name>
    <dbReference type="NCBI Taxonomy" id="57062"/>
    <lineage>
        <taxon>Eukaryota</taxon>
        <taxon>Metazoa</taxon>
        <taxon>Ecdysozoa</taxon>
        <taxon>Arthropoda</taxon>
        <taxon>Hexapoda</taxon>
        <taxon>Insecta</taxon>
        <taxon>Pterygota</taxon>
        <taxon>Neoptera</taxon>
        <taxon>Endopterygota</taxon>
        <taxon>Coleoptera</taxon>
        <taxon>Polyphaga</taxon>
        <taxon>Cucujiformia</taxon>
        <taxon>Curculionidae</taxon>
        <taxon>Scolytinae</taxon>
        <taxon>Hypothenemus</taxon>
    </lineage>
</organism>
<protein>
    <recommendedName>
        <fullName evidence="9">Photoreceptor outer segment membrane glycoprotein 2</fullName>
    </recommendedName>
</protein>
<dbReference type="AlphaFoldDB" id="A0ABD1EIX3"/>
<keyword evidence="3 6" id="KW-1133">Transmembrane helix</keyword>
<evidence type="ECO:0008006" key="9">
    <source>
        <dbReference type="Google" id="ProtNLM"/>
    </source>
</evidence>
<feature type="transmembrane region" description="Helical" evidence="6">
    <location>
        <begin position="35"/>
        <end position="65"/>
    </location>
</feature>
<evidence type="ECO:0000256" key="3">
    <source>
        <dbReference type="ARBA" id="ARBA00022989"/>
    </source>
</evidence>
<evidence type="ECO:0000256" key="1">
    <source>
        <dbReference type="ARBA" id="ARBA00004141"/>
    </source>
</evidence>
<feature type="transmembrane region" description="Helical" evidence="6">
    <location>
        <begin position="71"/>
        <end position="91"/>
    </location>
</feature>
<reference evidence="7 8" key="1">
    <citation type="submission" date="2024-05" db="EMBL/GenBank/DDBJ databases">
        <title>Genetic variation in Jamaican populations of the coffee berry borer (Hypothenemus hampei).</title>
        <authorList>
            <person name="Errbii M."/>
            <person name="Myrie A."/>
        </authorList>
    </citation>
    <scope>NUCLEOTIDE SEQUENCE [LARGE SCALE GENOMIC DNA]</scope>
    <source>
        <strain evidence="7">JA-Hopewell-2020-01-JO</strain>
        <tissue evidence="7">Whole body</tissue>
    </source>
</reference>
<dbReference type="InterPro" id="IPR018499">
    <property type="entry name" value="Tetraspanin/Peripherin"/>
</dbReference>
<proteinExistence type="predicted"/>
<comment type="caution">
    <text evidence="7">The sequence shown here is derived from an EMBL/GenBank/DDBJ whole genome shotgun (WGS) entry which is preliminary data.</text>
</comment>
<evidence type="ECO:0000256" key="6">
    <source>
        <dbReference type="SAM" id="Phobius"/>
    </source>
</evidence>
<dbReference type="Gene3D" id="1.10.1450.10">
    <property type="entry name" value="Tetraspanin"/>
    <property type="match status" value="1"/>
</dbReference>
<dbReference type="Pfam" id="PF00335">
    <property type="entry name" value="Tetraspanin"/>
    <property type="match status" value="1"/>
</dbReference>
<dbReference type="SUPFAM" id="SSF48652">
    <property type="entry name" value="Tetraspanin"/>
    <property type="match status" value="1"/>
</dbReference>
<keyword evidence="2 6" id="KW-0812">Transmembrane</keyword>
<dbReference type="PANTHER" id="PTHR19282:SF515">
    <property type="entry name" value="TETRASPANIN"/>
    <property type="match status" value="1"/>
</dbReference>
<feature type="compositionally biased region" description="Basic and acidic residues" evidence="5">
    <location>
        <begin position="351"/>
        <end position="366"/>
    </location>
</feature>